<proteinExistence type="inferred from homology"/>
<evidence type="ECO:0000259" key="3">
    <source>
        <dbReference type="PROSITE" id="PS51756"/>
    </source>
</evidence>
<reference evidence="4 5" key="1">
    <citation type="submission" date="2023-07" db="EMBL/GenBank/DDBJ databases">
        <title>Sorghum-associated microbial communities from plants grown in Nebraska, USA.</title>
        <authorList>
            <person name="Schachtman D."/>
        </authorList>
    </citation>
    <scope>NUCLEOTIDE SEQUENCE [LARGE SCALE GENOMIC DNA]</scope>
    <source>
        <strain evidence="4 5">2980</strain>
    </source>
</reference>
<comment type="similarity">
    <text evidence="1">In the N-terminal section; belongs to the LXG family.</text>
</comment>
<evidence type="ECO:0000256" key="2">
    <source>
        <dbReference type="SAM" id="MobiDB-lite"/>
    </source>
</evidence>
<keyword evidence="5" id="KW-1185">Reference proteome</keyword>
<organism evidence="4 5">
    <name type="scientific">Microbacterium resistens</name>
    <dbReference type="NCBI Taxonomy" id="156977"/>
    <lineage>
        <taxon>Bacteria</taxon>
        <taxon>Bacillati</taxon>
        <taxon>Actinomycetota</taxon>
        <taxon>Actinomycetes</taxon>
        <taxon>Micrococcales</taxon>
        <taxon>Microbacteriaceae</taxon>
        <taxon>Microbacterium</taxon>
    </lineage>
</organism>
<dbReference type="PROSITE" id="PS51756">
    <property type="entry name" value="LXG"/>
    <property type="match status" value="1"/>
</dbReference>
<evidence type="ECO:0000313" key="5">
    <source>
        <dbReference type="Proteomes" id="UP001259347"/>
    </source>
</evidence>
<comment type="caution">
    <text evidence="4">The sequence shown here is derived from an EMBL/GenBank/DDBJ whole genome shotgun (WGS) entry which is preliminary data.</text>
</comment>
<protein>
    <recommendedName>
        <fullName evidence="3">LXG domain-containing protein</fullName>
    </recommendedName>
</protein>
<accession>A0ABU1SG59</accession>
<feature type="domain" description="LXG" evidence="3">
    <location>
        <begin position="2"/>
        <end position="239"/>
    </location>
</feature>
<sequence>MSVVEFSADSWQASSPGLQKGLGNRIEALTVLAQGLESLAASSNISGKGADAMRAYVREVHVPIVQSMLVSLYTFQTAIGVYWNGYSQVDTDGSFRLVDDEFDAHLTQLDTGMGQLRGFADDLRSIAASASHLVSLGGAGATAADRTADDLERARLIAKAQQETWAAYEASDPGFSQVKELIAELKSIVKNVGTLTVGQGRDYQSGSFNLTLTTLGELTSGMLDYCTENQDIASDGWETLFNGYVDDVEAEEERKRKEDALWGMLWDGLQVVAGAVVVAIGVVGTPFTGGFSLGLTVLGGSLVVGGVNSAINHASIATTGSELNLIGMASDGIGQWYDVNVAQPAIASGDKGLQFLAGLGSGVGQVVSEAAQVNVVEIGTGIVTLATSDQARSQLWNQLTATVGQVAAGDTFVIGQIAGNLIPFGAVAKLSKPGHLLGKVDDLGLKGGKLPDFTPVKLSTPNAATSALDWLKTRLGAGGVKVSDGFTPTIRIPNGVPEKPPTPNASNRVKGEYGERVSDQYFRDLGYERLDMPKDVNAKGIDAIYQTPDGKYVIVEAKYSTSGSPKLGNTLDGPQMGNDWLTGEKTRFNRILEAVGGNTSLADNIVAALNRGEVDKIMTIVRPDGSLTSRTIP</sequence>
<name>A0ABU1SG59_9MICO</name>
<dbReference type="Pfam" id="PF04740">
    <property type="entry name" value="LXG"/>
    <property type="match status" value="1"/>
</dbReference>
<evidence type="ECO:0000313" key="4">
    <source>
        <dbReference type="EMBL" id="MDR6868614.1"/>
    </source>
</evidence>
<dbReference type="EMBL" id="JAVDUM010000016">
    <property type="protein sequence ID" value="MDR6868614.1"/>
    <property type="molecule type" value="Genomic_DNA"/>
</dbReference>
<evidence type="ECO:0000256" key="1">
    <source>
        <dbReference type="ARBA" id="ARBA00034117"/>
    </source>
</evidence>
<dbReference type="InterPro" id="IPR006829">
    <property type="entry name" value="LXG_dom"/>
</dbReference>
<dbReference type="Proteomes" id="UP001259347">
    <property type="component" value="Unassembled WGS sequence"/>
</dbReference>
<feature type="region of interest" description="Disordered" evidence="2">
    <location>
        <begin position="491"/>
        <end position="510"/>
    </location>
</feature>
<dbReference type="RefSeq" id="WP_310022612.1">
    <property type="nucleotide sequence ID" value="NZ_JAVDUM010000016.1"/>
</dbReference>
<gene>
    <name evidence="4" type="ORF">J2Y69_003238</name>
</gene>